<dbReference type="InterPro" id="IPR036236">
    <property type="entry name" value="Znf_C2H2_sf"/>
</dbReference>
<feature type="domain" description="U1-type" evidence="2">
    <location>
        <begin position="303"/>
        <end position="336"/>
    </location>
</feature>
<dbReference type="PANTHER" id="PTHR47487">
    <property type="entry name" value="OS06G0651300 PROTEIN-RELATED"/>
    <property type="match status" value="1"/>
</dbReference>
<dbReference type="EMBL" id="BQKI01000097">
    <property type="protein sequence ID" value="GJN38975.1"/>
    <property type="molecule type" value="Genomic_DNA"/>
</dbReference>
<name>A0AAV5FWB1_ELECO</name>
<dbReference type="InterPro" id="IPR003604">
    <property type="entry name" value="Matrin/U1-like-C_Znf_C2H2"/>
</dbReference>
<dbReference type="InterPro" id="IPR013087">
    <property type="entry name" value="Znf_C2H2_type"/>
</dbReference>
<feature type="domain" description="U1-type" evidence="2">
    <location>
        <begin position="222"/>
        <end position="256"/>
    </location>
</feature>
<dbReference type="PANTHER" id="PTHR47487:SF8">
    <property type="entry name" value="OS08G0270900 PROTEIN"/>
    <property type="match status" value="1"/>
</dbReference>
<protein>
    <recommendedName>
        <fullName evidence="2">U1-type domain-containing protein</fullName>
    </recommendedName>
</protein>
<accession>A0AAV5FWB1</accession>
<reference evidence="3" key="1">
    <citation type="journal article" date="2018" name="DNA Res.">
        <title>Multiple hybrid de novo genome assembly of finger millet, an orphan allotetraploid crop.</title>
        <authorList>
            <person name="Hatakeyama M."/>
            <person name="Aluri S."/>
            <person name="Balachadran M.T."/>
            <person name="Sivarajan S.R."/>
            <person name="Patrignani A."/>
            <person name="Gruter S."/>
            <person name="Poveda L."/>
            <person name="Shimizu-Inatsugi R."/>
            <person name="Baeten J."/>
            <person name="Francoijs K.J."/>
            <person name="Nataraja K.N."/>
            <person name="Reddy Y.A.N."/>
            <person name="Phadnis S."/>
            <person name="Ravikumar R.L."/>
            <person name="Schlapbach R."/>
            <person name="Sreeman S.M."/>
            <person name="Shimizu K.K."/>
        </authorList>
    </citation>
    <scope>NUCLEOTIDE SEQUENCE</scope>
</reference>
<dbReference type="GO" id="GO:0003676">
    <property type="term" value="F:nucleic acid binding"/>
    <property type="evidence" value="ECO:0007669"/>
    <property type="project" value="InterPro"/>
</dbReference>
<evidence type="ECO:0000313" key="4">
    <source>
        <dbReference type="Proteomes" id="UP001054889"/>
    </source>
</evidence>
<feature type="compositionally biased region" description="Basic residues" evidence="1">
    <location>
        <begin position="160"/>
        <end position="172"/>
    </location>
</feature>
<dbReference type="AlphaFoldDB" id="A0AAV5FWB1"/>
<feature type="region of interest" description="Disordered" evidence="1">
    <location>
        <begin position="120"/>
        <end position="178"/>
    </location>
</feature>
<gene>
    <name evidence="3" type="primary">gb28062</name>
    <name evidence="3" type="ORF">PR202_gb28062</name>
</gene>
<sequence>MEFHFRAGDGGPRRPSSRHSRPDDRRFTPRAGPGPLHGGPLPPPLPPPAQIEWEAAARRERIIREEVERRLIEEEVCRELAIARARLHGGFCPEPFYGPFMPPPPGPFLGPDAHFVPPPMPAGNHPNGAPPASFGPAPWQGRGSPRDTGFGQRKLIGEARRRRPLPPPKTKHKVEPNETSEVDAIVVSTEAMASSEANISGVKRKADVIAAATEQTKSDKAAPDWSCALCQVHATSEANLNTHLNGKKHKAKMAQCGIIKMMGDYGNGFQATTENKDGGCPTDASRKICILVDGVMHEVVQKSNHLWCERCRVRCENNMTMADHLRGKKHSQLNKVWKSITAMRLSKNVEGSAATCKSKVYENGPSRIPEEVKKEGAFMTNELNENGADGIHVEIKNKTTDMGEEVNENSLTESPVDNKKENSDIASEVNRNGHIKIPTETEYKDADMASKVNEENAHVRFIMGFKHEGTDVVMDVNRSGFTEIPGNDMKEGAEHGHGMK</sequence>
<organism evidence="3 4">
    <name type="scientific">Eleusine coracana subsp. coracana</name>
    <dbReference type="NCBI Taxonomy" id="191504"/>
    <lineage>
        <taxon>Eukaryota</taxon>
        <taxon>Viridiplantae</taxon>
        <taxon>Streptophyta</taxon>
        <taxon>Embryophyta</taxon>
        <taxon>Tracheophyta</taxon>
        <taxon>Spermatophyta</taxon>
        <taxon>Magnoliopsida</taxon>
        <taxon>Liliopsida</taxon>
        <taxon>Poales</taxon>
        <taxon>Poaceae</taxon>
        <taxon>PACMAD clade</taxon>
        <taxon>Chloridoideae</taxon>
        <taxon>Cynodonteae</taxon>
        <taxon>Eleusininae</taxon>
        <taxon>Eleusine</taxon>
    </lineage>
</organism>
<reference evidence="3" key="2">
    <citation type="submission" date="2021-12" db="EMBL/GenBank/DDBJ databases">
        <title>Resequencing data analysis of finger millet.</title>
        <authorList>
            <person name="Hatakeyama M."/>
            <person name="Aluri S."/>
            <person name="Balachadran M.T."/>
            <person name="Sivarajan S.R."/>
            <person name="Poveda L."/>
            <person name="Shimizu-Inatsugi R."/>
            <person name="Schlapbach R."/>
            <person name="Sreeman S.M."/>
            <person name="Shimizu K.K."/>
        </authorList>
    </citation>
    <scope>NUCLEOTIDE SEQUENCE</scope>
</reference>
<dbReference type="Pfam" id="PF12874">
    <property type="entry name" value="zf-met"/>
    <property type="match status" value="2"/>
</dbReference>
<proteinExistence type="predicted"/>
<dbReference type="Proteomes" id="UP001054889">
    <property type="component" value="Unassembled WGS sequence"/>
</dbReference>
<dbReference type="Gene3D" id="3.30.160.60">
    <property type="entry name" value="Classic Zinc Finger"/>
    <property type="match status" value="2"/>
</dbReference>
<dbReference type="SUPFAM" id="SSF57667">
    <property type="entry name" value="beta-beta-alpha zinc fingers"/>
    <property type="match status" value="2"/>
</dbReference>
<evidence type="ECO:0000256" key="1">
    <source>
        <dbReference type="SAM" id="MobiDB-lite"/>
    </source>
</evidence>
<feature type="compositionally biased region" description="Low complexity" evidence="1">
    <location>
        <begin position="122"/>
        <end position="132"/>
    </location>
</feature>
<dbReference type="GO" id="GO:0008270">
    <property type="term" value="F:zinc ion binding"/>
    <property type="evidence" value="ECO:0007669"/>
    <property type="project" value="InterPro"/>
</dbReference>
<feature type="region of interest" description="Disordered" evidence="1">
    <location>
        <begin position="400"/>
        <end position="438"/>
    </location>
</feature>
<feature type="region of interest" description="Disordered" evidence="1">
    <location>
        <begin position="1"/>
        <end position="51"/>
    </location>
</feature>
<keyword evidence="4" id="KW-1185">Reference proteome</keyword>
<dbReference type="SMART" id="SM00451">
    <property type="entry name" value="ZnF_U1"/>
    <property type="match status" value="2"/>
</dbReference>
<comment type="caution">
    <text evidence="3">The sequence shown here is derived from an EMBL/GenBank/DDBJ whole genome shotgun (WGS) entry which is preliminary data.</text>
</comment>
<feature type="compositionally biased region" description="Pro residues" evidence="1">
    <location>
        <begin position="40"/>
        <end position="49"/>
    </location>
</feature>
<evidence type="ECO:0000259" key="2">
    <source>
        <dbReference type="SMART" id="SM00451"/>
    </source>
</evidence>
<evidence type="ECO:0000313" key="3">
    <source>
        <dbReference type="EMBL" id="GJN38975.1"/>
    </source>
</evidence>